<dbReference type="Pfam" id="PF00214">
    <property type="entry name" value="Calc_CGRP_IAPP"/>
    <property type="match status" value="1"/>
</dbReference>
<dbReference type="PANTHER" id="PTHR23414">
    <property type="entry name" value="ADRENOMEDULLIN, ADM"/>
    <property type="match status" value="1"/>
</dbReference>
<reference evidence="7" key="1">
    <citation type="submission" date="2025-08" db="UniProtKB">
        <authorList>
            <consortium name="Ensembl"/>
        </authorList>
    </citation>
    <scope>IDENTIFICATION</scope>
</reference>
<evidence type="ECO:0000256" key="5">
    <source>
        <dbReference type="ARBA" id="ARBA00023157"/>
    </source>
</evidence>
<keyword evidence="3" id="KW-0964">Secreted</keyword>
<evidence type="ECO:0000313" key="8">
    <source>
        <dbReference type="Proteomes" id="UP000261560"/>
    </source>
</evidence>
<organism evidence="7 8">
    <name type="scientific">Oryzias melastigma</name>
    <name type="common">Marine medaka</name>
    <dbReference type="NCBI Taxonomy" id="30732"/>
    <lineage>
        <taxon>Eukaryota</taxon>
        <taxon>Metazoa</taxon>
        <taxon>Chordata</taxon>
        <taxon>Craniata</taxon>
        <taxon>Vertebrata</taxon>
        <taxon>Euteleostomi</taxon>
        <taxon>Actinopterygii</taxon>
        <taxon>Neopterygii</taxon>
        <taxon>Teleostei</taxon>
        <taxon>Neoteleostei</taxon>
        <taxon>Acanthomorphata</taxon>
        <taxon>Ovalentaria</taxon>
        <taxon>Atherinomorphae</taxon>
        <taxon>Beloniformes</taxon>
        <taxon>Adrianichthyidae</taxon>
        <taxon>Oryziinae</taxon>
        <taxon>Oryzias</taxon>
    </lineage>
</organism>
<sequence length="169" mass="18949">MRSFLPLSVYCISLLCLQQLRASPVGERPDPHREDFFSKLVAQKGLLSITSGSRTNAVATSSPSSPPQKWKSTFLRQIQAFRLKATAPNVAEANPTEPLHPQQRALRARRQAHHRGVHQYPHNAQLMRVGCFLGTCQVQNLSHRLYQLVGQKGREESSPFNPKSPHSYG</sequence>
<proteinExistence type="inferred from homology"/>
<keyword evidence="4 6" id="KW-0732">Signal</keyword>
<dbReference type="Ensembl" id="ENSOMET00000023467.1">
    <property type="protein sequence ID" value="ENSOMEP00000015323.1"/>
    <property type="gene ID" value="ENSOMEG00000016894.1"/>
</dbReference>
<name>A0A3B3CDD4_ORYME</name>
<keyword evidence="8" id="KW-1185">Reference proteome</keyword>
<feature type="chain" id="PRO_5017242306" evidence="6">
    <location>
        <begin position="23"/>
        <end position="169"/>
    </location>
</feature>
<dbReference type="GO" id="GO:0005576">
    <property type="term" value="C:extracellular region"/>
    <property type="evidence" value="ECO:0007669"/>
    <property type="project" value="UniProtKB-SubCell"/>
</dbReference>
<dbReference type="GO" id="GO:0010460">
    <property type="term" value="P:positive regulation of heart rate"/>
    <property type="evidence" value="ECO:0007669"/>
    <property type="project" value="TreeGrafter"/>
</dbReference>
<dbReference type="OMA" id="RGGHHYP"/>
<comment type="subcellular location">
    <subcellularLocation>
        <location evidence="1">Secreted</location>
    </subcellularLocation>
</comment>
<dbReference type="GO" id="GO:0003073">
    <property type="term" value="P:regulation of systemic arterial blood pressure"/>
    <property type="evidence" value="ECO:0007669"/>
    <property type="project" value="TreeGrafter"/>
</dbReference>
<dbReference type="PANTHER" id="PTHR23414:SF2">
    <property type="entry name" value="PROTEIN ADM2"/>
    <property type="match status" value="1"/>
</dbReference>
<evidence type="ECO:0000256" key="1">
    <source>
        <dbReference type="ARBA" id="ARBA00004613"/>
    </source>
</evidence>
<dbReference type="GO" id="GO:0005179">
    <property type="term" value="F:hormone activity"/>
    <property type="evidence" value="ECO:0007669"/>
    <property type="project" value="InterPro"/>
</dbReference>
<dbReference type="InterPro" id="IPR021116">
    <property type="entry name" value="Calcitonin/adrenomedullin"/>
</dbReference>
<protein>
    <submittedName>
        <fullName evidence="7">Adrenomedullin 2</fullName>
    </submittedName>
</protein>
<dbReference type="GO" id="GO:0007189">
    <property type="term" value="P:adenylate cyclase-activating G protein-coupled receptor signaling pathway"/>
    <property type="evidence" value="ECO:0007669"/>
    <property type="project" value="TreeGrafter"/>
</dbReference>
<dbReference type="PaxDb" id="30732-ENSOMEP00000015323"/>
<dbReference type="InterPro" id="IPR051665">
    <property type="entry name" value="Adrenomedullin-reg_peptide"/>
</dbReference>
<dbReference type="Proteomes" id="UP000261560">
    <property type="component" value="Unplaced"/>
</dbReference>
<evidence type="ECO:0000256" key="4">
    <source>
        <dbReference type="ARBA" id="ARBA00022729"/>
    </source>
</evidence>
<evidence type="ECO:0000313" key="7">
    <source>
        <dbReference type="Ensembl" id="ENSOMEP00000015323.1"/>
    </source>
</evidence>
<comment type="similarity">
    <text evidence="2">Belongs to the adrenomedullin family.</text>
</comment>
<feature type="signal peptide" evidence="6">
    <location>
        <begin position="1"/>
        <end position="22"/>
    </location>
</feature>
<evidence type="ECO:0000256" key="6">
    <source>
        <dbReference type="SAM" id="SignalP"/>
    </source>
</evidence>
<keyword evidence="5" id="KW-1015">Disulfide bond</keyword>
<dbReference type="AlphaFoldDB" id="A0A3B3CDD4"/>
<dbReference type="GeneTree" id="ENSGT00940000154380"/>
<dbReference type="OrthoDB" id="9907777at2759"/>
<accession>A0A3B3CDD4</accession>
<dbReference type="STRING" id="30732.ENSOMEP00000015323"/>
<reference evidence="7" key="2">
    <citation type="submission" date="2025-09" db="UniProtKB">
        <authorList>
            <consortium name="Ensembl"/>
        </authorList>
    </citation>
    <scope>IDENTIFICATION</scope>
</reference>
<evidence type="ECO:0000256" key="3">
    <source>
        <dbReference type="ARBA" id="ARBA00022525"/>
    </source>
</evidence>
<evidence type="ECO:0000256" key="2">
    <source>
        <dbReference type="ARBA" id="ARBA00010575"/>
    </source>
</evidence>